<evidence type="ECO:0000313" key="2">
    <source>
        <dbReference type="EMBL" id="MBT8766570.1"/>
    </source>
</evidence>
<dbReference type="RefSeq" id="WP_215373629.1">
    <property type="nucleotide sequence ID" value="NZ_JAGTIS010000004.1"/>
</dbReference>
<feature type="domain" description="SnoaL-like" evidence="1">
    <location>
        <begin position="10"/>
        <end position="104"/>
    </location>
</feature>
<comment type="caution">
    <text evidence="2">The sequence shown here is derived from an EMBL/GenBank/DDBJ whole genome shotgun (WGS) entry which is preliminary data.</text>
</comment>
<accession>A0ABS5XFU0</accession>
<evidence type="ECO:0000259" key="1">
    <source>
        <dbReference type="Pfam" id="PF12680"/>
    </source>
</evidence>
<dbReference type="Pfam" id="PF12680">
    <property type="entry name" value="SnoaL_2"/>
    <property type="match status" value="1"/>
</dbReference>
<keyword evidence="3" id="KW-1185">Reference proteome</keyword>
<dbReference type="InterPro" id="IPR032710">
    <property type="entry name" value="NTF2-like_dom_sf"/>
</dbReference>
<dbReference type="Gene3D" id="3.10.450.50">
    <property type="match status" value="1"/>
</dbReference>
<protein>
    <submittedName>
        <fullName evidence="2">Nuclear transport factor 2 family protein</fullName>
    </submittedName>
</protein>
<dbReference type="InterPro" id="IPR037401">
    <property type="entry name" value="SnoaL-like"/>
</dbReference>
<organism evidence="2 3">
    <name type="scientific">Metapseudomonas boanensis</name>
    <dbReference type="NCBI Taxonomy" id="2822138"/>
    <lineage>
        <taxon>Bacteria</taxon>
        <taxon>Pseudomonadati</taxon>
        <taxon>Pseudomonadota</taxon>
        <taxon>Gammaproteobacteria</taxon>
        <taxon>Pseudomonadales</taxon>
        <taxon>Pseudomonadaceae</taxon>
        <taxon>Metapseudomonas</taxon>
    </lineage>
</organism>
<dbReference type="EMBL" id="JAGTIS010000004">
    <property type="protein sequence ID" value="MBT8766570.1"/>
    <property type="molecule type" value="Genomic_DNA"/>
</dbReference>
<name>A0ABS5XFU0_9GAMM</name>
<gene>
    <name evidence="2" type="ORF">J7302_10565</name>
</gene>
<dbReference type="SUPFAM" id="SSF54427">
    <property type="entry name" value="NTF2-like"/>
    <property type="match status" value="1"/>
</dbReference>
<proteinExistence type="predicted"/>
<sequence length="140" mass="16461">MPAFLQHFAQTFSTLDANRLDALEALYTPDVHFRDPLHSLNGLPAIRRYFGQMYASVRDLHYEFQGFDEVGPDRGYLRWTLRFRHPRLAGGGVIQLEGCSYLRWHERVYLHHDYFDAGALLYEHLPLMGRLIAWLKQRLA</sequence>
<reference evidence="2 3" key="1">
    <citation type="submission" date="2021-04" db="EMBL/GenBank/DDBJ databases">
        <title>Pseudomonas boanensis sp. nov., a bacterium isolated from river water used for household purposes in Boane District, Mozambique.</title>
        <authorList>
            <person name="Nicklasson M."/>
            <person name="Martin-Rodriguez A.J."/>
            <person name="Thorell K."/>
            <person name="Neves L."/>
            <person name="Mussagy A."/>
            <person name="Rydberg H.A."/>
            <person name="Hernroth B."/>
            <person name="Svensson-Stadler L."/>
            <person name="Sjoling A."/>
        </authorList>
    </citation>
    <scope>NUCLEOTIDE SEQUENCE [LARGE SCALE GENOMIC DNA]</scope>
    <source>
        <strain evidence="2 3">DB1</strain>
    </source>
</reference>
<dbReference type="Proteomes" id="UP001519667">
    <property type="component" value="Unassembled WGS sequence"/>
</dbReference>
<evidence type="ECO:0000313" key="3">
    <source>
        <dbReference type="Proteomes" id="UP001519667"/>
    </source>
</evidence>